<evidence type="ECO:0008006" key="4">
    <source>
        <dbReference type="Google" id="ProtNLM"/>
    </source>
</evidence>
<evidence type="ECO:0000256" key="1">
    <source>
        <dbReference type="SAM" id="Phobius"/>
    </source>
</evidence>
<protein>
    <recommendedName>
        <fullName evidence="4">TLC domain-containing protein</fullName>
    </recommendedName>
</protein>
<sequence length="249" mass="29424">MERATLITLEIVGWILCNLIEMNFVTPLLSRLMLQHFDSYNEERKKEILLKFKSLLYFLKIAYSIIAFLILTDDKIRESINHWSYLDFYEWILVMIVSYSLADILTHLFWSMKREPWQYLHHIYGIAIGGFVILMNETLLSSVSFNLMPHVFAPFTGLLAYNDLRLNEDKYFRGYANLCLAAYVVSQACTIPNHYYRLLLRAQELDDKFLMYYIAGGTALDFASFYSFVIICNIYWRKQESQGKKNKDD</sequence>
<evidence type="ECO:0000313" key="2">
    <source>
        <dbReference type="EMBL" id="CAK8686952.1"/>
    </source>
</evidence>
<comment type="caution">
    <text evidence="2">The sequence shown here is derived from an EMBL/GenBank/DDBJ whole genome shotgun (WGS) entry which is preliminary data.</text>
</comment>
<name>A0ABP0G6Y7_CLALP</name>
<feature type="transmembrane region" description="Helical" evidence="1">
    <location>
        <begin position="210"/>
        <end position="236"/>
    </location>
</feature>
<accession>A0ABP0G6Y7</accession>
<feature type="transmembrane region" description="Helical" evidence="1">
    <location>
        <begin position="117"/>
        <end position="135"/>
    </location>
</feature>
<feature type="transmembrane region" description="Helical" evidence="1">
    <location>
        <begin position="91"/>
        <end position="110"/>
    </location>
</feature>
<proteinExistence type="predicted"/>
<keyword evidence="1" id="KW-0472">Membrane</keyword>
<keyword evidence="3" id="KW-1185">Reference proteome</keyword>
<dbReference type="Proteomes" id="UP001642483">
    <property type="component" value="Unassembled WGS sequence"/>
</dbReference>
<organism evidence="2 3">
    <name type="scientific">Clavelina lepadiformis</name>
    <name type="common">Light-bulb sea squirt</name>
    <name type="synonym">Ascidia lepadiformis</name>
    <dbReference type="NCBI Taxonomy" id="159417"/>
    <lineage>
        <taxon>Eukaryota</taxon>
        <taxon>Metazoa</taxon>
        <taxon>Chordata</taxon>
        <taxon>Tunicata</taxon>
        <taxon>Ascidiacea</taxon>
        <taxon>Aplousobranchia</taxon>
        <taxon>Clavelinidae</taxon>
        <taxon>Clavelina</taxon>
    </lineage>
</organism>
<gene>
    <name evidence="2" type="ORF">CVLEPA_LOCUS18987</name>
</gene>
<keyword evidence="1" id="KW-1133">Transmembrane helix</keyword>
<feature type="transmembrane region" description="Helical" evidence="1">
    <location>
        <begin position="55"/>
        <end position="71"/>
    </location>
</feature>
<reference evidence="2 3" key="1">
    <citation type="submission" date="2024-02" db="EMBL/GenBank/DDBJ databases">
        <authorList>
            <person name="Daric V."/>
            <person name="Darras S."/>
        </authorList>
    </citation>
    <scope>NUCLEOTIDE SEQUENCE [LARGE SCALE GENOMIC DNA]</scope>
</reference>
<evidence type="ECO:0000313" key="3">
    <source>
        <dbReference type="Proteomes" id="UP001642483"/>
    </source>
</evidence>
<keyword evidence="1" id="KW-0812">Transmembrane</keyword>
<dbReference type="EMBL" id="CAWYQH010000103">
    <property type="protein sequence ID" value="CAK8686952.1"/>
    <property type="molecule type" value="Genomic_DNA"/>
</dbReference>